<feature type="region of interest" description="Disordered" evidence="1">
    <location>
        <begin position="39"/>
        <end position="113"/>
    </location>
</feature>
<feature type="compositionally biased region" description="Polar residues" evidence="1">
    <location>
        <begin position="92"/>
        <end position="102"/>
    </location>
</feature>
<feature type="compositionally biased region" description="Basic residues" evidence="1">
    <location>
        <begin position="50"/>
        <end position="60"/>
    </location>
</feature>
<gene>
    <name evidence="2" type="ORF">D623_10021726</name>
</gene>
<proteinExistence type="predicted"/>
<sequence>MGPGLSERSPGHGHRNCIAPTHPTQRTSVAAFGLADICPDLGAHDQGEKRLRKQSKHRGPPIRPLPGVSSPAAPTAGNSDEVTAAPDLGQASPETVSLSAKESSSPPAPHSPHCWGMCSRAEATLASFKIGLD</sequence>
<evidence type="ECO:0000313" key="3">
    <source>
        <dbReference type="Proteomes" id="UP000052978"/>
    </source>
</evidence>
<accession>S7N892</accession>
<dbReference type="AlphaFoldDB" id="S7N892"/>
<organism evidence="2 3">
    <name type="scientific">Myotis brandtii</name>
    <name type="common">Brandt's bat</name>
    <dbReference type="NCBI Taxonomy" id="109478"/>
    <lineage>
        <taxon>Eukaryota</taxon>
        <taxon>Metazoa</taxon>
        <taxon>Chordata</taxon>
        <taxon>Craniata</taxon>
        <taxon>Vertebrata</taxon>
        <taxon>Euteleostomi</taxon>
        <taxon>Mammalia</taxon>
        <taxon>Eutheria</taxon>
        <taxon>Laurasiatheria</taxon>
        <taxon>Chiroptera</taxon>
        <taxon>Yangochiroptera</taxon>
        <taxon>Vespertilionidae</taxon>
        <taxon>Myotis</taxon>
    </lineage>
</organism>
<name>S7N892_MYOBR</name>
<evidence type="ECO:0000313" key="2">
    <source>
        <dbReference type="EMBL" id="EPQ13444.1"/>
    </source>
</evidence>
<reference evidence="2 3" key="1">
    <citation type="journal article" date="2013" name="Nat. Commun.">
        <title>Genome analysis reveals insights into physiology and longevity of the Brandt's bat Myotis brandtii.</title>
        <authorList>
            <person name="Seim I."/>
            <person name="Fang X."/>
            <person name="Xiong Z."/>
            <person name="Lobanov A.V."/>
            <person name="Huang Z."/>
            <person name="Ma S."/>
            <person name="Feng Y."/>
            <person name="Turanov A.A."/>
            <person name="Zhu Y."/>
            <person name="Lenz T.L."/>
            <person name="Gerashchenko M.V."/>
            <person name="Fan D."/>
            <person name="Hee Yim S."/>
            <person name="Yao X."/>
            <person name="Jordan D."/>
            <person name="Xiong Y."/>
            <person name="Ma Y."/>
            <person name="Lyapunov A.N."/>
            <person name="Chen G."/>
            <person name="Kulakova O.I."/>
            <person name="Sun Y."/>
            <person name="Lee S.G."/>
            <person name="Bronson R.T."/>
            <person name="Moskalev A.A."/>
            <person name="Sunyaev S.R."/>
            <person name="Zhang G."/>
            <person name="Krogh A."/>
            <person name="Wang J."/>
            <person name="Gladyshev V.N."/>
        </authorList>
    </citation>
    <scope>NUCLEOTIDE SEQUENCE [LARGE SCALE GENOMIC DNA]</scope>
</reference>
<keyword evidence="3" id="KW-1185">Reference proteome</keyword>
<dbReference type="EMBL" id="KE163720">
    <property type="protein sequence ID" value="EPQ13444.1"/>
    <property type="molecule type" value="Genomic_DNA"/>
</dbReference>
<protein>
    <submittedName>
        <fullName evidence="2">Uncharacterized protein</fullName>
    </submittedName>
</protein>
<feature type="region of interest" description="Disordered" evidence="1">
    <location>
        <begin position="1"/>
        <end position="22"/>
    </location>
</feature>
<dbReference type="Proteomes" id="UP000052978">
    <property type="component" value="Unassembled WGS sequence"/>
</dbReference>
<evidence type="ECO:0000256" key="1">
    <source>
        <dbReference type="SAM" id="MobiDB-lite"/>
    </source>
</evidence>